<dbReference type="PROSITE" id="PS00109">
    <property type="entry name" value="PROTEIN_KINASE_TYR"/>
    <property type="match status" value="1"/>
</dbReference>
<evidence type="ECO:0000256" key="2">
    <source>
        <dbReference type="ARBA" id="ARBA00006234"/>
    </source>
</evidence>
<keyword evidence="7 9" id="KW-0067">ATP-binding</keyword>
<dbReference type="GO" id="GO:0005524">
    <property type="term" value="F:ATP binding"/>
    <property type="evidence" value="ECO:0007669"/>
    <property type="project" value="UniProtKB-UniRule"/>
</dbReference>
<evidence type="ECO:0000256" key="6">
    <source>
        <dbReference type="ARBA" id="ARBA00022777"/>
    </source>
</evidence>
<feature type="domain" description="Protein kinase" evidence="10">
    <location>
        <begin position="27"/>
        <end position="295"/>
    </location>
</feature>
<protein>
    <recommendedName>
        <fullName evidence="10">Protein kinase domain-containing protein</fullName>
    </recommendedName>
</protein>
<feature type="binding site" evidence="9">
    <location>
        <position position="56"/>
    </location>
    <ligand>
        <name>ATP</name>
        <dbReference type="ChEBI" id="CHEBI:30616"/>
    </ligand>
</feature>
<dbReference type="Gene3D" id="3.30.200.20">
    <property type="entry name" value="Phosphorylase Kinase, domain 1"/>
    <property type="match status" value="1"/>
</dbReference>
<dbReference type="InterPro" id="IPR017441">
    <property type="entry name" value="Protein_kinase_ATP_BS"/>
</dbReference>
<evidence type="ECO:0000256" key="5">
    <source>
        <dbReference type="ARBA" id="ARBA00022741"/>
    </source>
</evidence>
<comment type="similarity">
    <text evidence="2">Belongs to the protein kinase superfamily. CAMK Ser/Thr protein kinase family. SNF1 subfamily.</text>
</comment>
<dbReference type="EMBL" id="CM002874">
    <property type="protein sequence ID" value="KFK30980.1"/>
    <property type="molecule type" value="Genomic_DNA"/>
</dbReference>
<evidence type="ECO:0000259" key="10">
    <source>
        <dbReference type="PROSITE" id="PS50011"/>
    </source>
</evidence>
<keyword evidence="3" id="KW-0723">Serine/threonine-protein kinase</keyword>
<dbReference type="Gramene" id="KFK30980">
    <property type="protein sequence ID" value="KFK30980"/>
    <property type="gene ID" value="AALP_AA6G053200"/>
</dbReference>
<dbReference type="InterPro" id="IPR050205">
    <property type="entry name" value="CDPK_Ser/Thr_kinases"/>
</dbReference>
<dbReference type="CDD" id="cd05117">
    <property type="entry name" value="STKc_CAMK"/>
    <property type="match status" value="1"/>
</dbReference>
<dbReference type="OMA" id="REATIMR"/>
<evidence type="ECO:0000256" key="1">
    <source>
        <dbReference type="ARBA" id="ARBA00005354"/>
    </source>
</evidence>
<keyword evidence="5 9" id="KW-0547">Nucleotide-binding</keyword>
<comment type="function">
    <text evidence="8">CIPK serine-threonine protein kinases interact with CBL proteins. Binding of a CBL protein to the regulatory NAF domain of CIPK protein lead to the activation of the kinase in a calcium-dependent manner.</text>
</comment>
<dbReference type="InterPro" id="IPR000719">
    <property type="entry name" value="Prot_kinase_dom"/>
</dbReference>
<keyword evidence="12" id="KW-1185">Reference proteome</keyword>
<dbReference type="OrthoDB" id="40902at2759"/>
<comment type="similarity">
    <text evidence="1">Belongs to the protein kinase superfamily. CAMK Ser/Thr protein kinase family. CaMK subfamily.</text>
</comment>
<keyword evidence="4" id="KW-0808">Transferase</keyword>
<evidence type="ECO:0000256" key="7">
    <source>
        <dbReference type="ARBA" id="ARBA00022840"/>
    </source>
</evidence>
<dbReference type="PROSITE" id="PS50011">
    <property type="entry name" value="PROTEIN_KINASE_DOM"/>
    <property type="match status" value="1"/>
</dbReference>
<sequence>MDFLVSVIHRGSVLGKPLDEFEKLYKLDNTQLLGVGGSGKTYICKEISTDKCYACKSIPKGQLGTKERKQLVRTEIRIMKLFSGDSNIVQIKGSYEDENDVHIVMELCSGGELFDKILDVVKSGGYYTEKDMAKIFKSIMEAIQVIHSANVIHGDVRPENFLFSSEDDKIAKLKAIDFGSSLYIRDGIDLKVLAQKKQEMKDPDKSKNYVAPEVLRKESYGEKIDIWSAGVILYLLLSGEPPFVTDYEIMERKLDFSNHPWPSISPAAKDLIKKMLQKVPEKRCTALDVLTHSWIKSKT</sequence>
<dbReference type="SUPFAM" id="SSF56112">
    <property type="entry name" value="Protein kinase-like (PK-like)"/>
    <property type="match status" value="1"/>
</dbReference>
<dbReference type="PANTHER" id="PTHR24349">
    <property type="entry name" value="SERINE/THREONINE-PROTEIN KINASE"/>
    <property type="match status" value="1"/>
</dbReference>
<dbReference type="InterPro" id="IPR011009">
    <property type="entry name" value="Kinase-like_dom_sf"/>
</dbReference>
<reference evidence="12" key="1">
    <citation type="journal article" date="2015" name="Nat. Plants">
        <title>Genome expansion of Arabis alpina linked with retrotransposition and reduced symmetric DNA methylation.</title>
        <authorList>
            <person name="Willing E.M."/>
            <person name="Rawat V."/>
            <person name="Mandakova T."/>
            <person name="Maumus F."/>
            <person name="James G.V."/>
            <person name="Nordstroem K.J."/>
            <person name="Becker C."/>
            <person name="Warthmann N."/>
            <person name="Chica C."/>
            <person name="Szarzynska B."/>
            <person name="Zytnicki M."/>
            <person name="Albani M.C."/>
            <person name="Kiefer C."/>
            <person name="Bergonzi S."/>
            <person name="Castaings L."/>
            <person name="Mateos J.L."/>
            <person name="Berns M.C."/>
            <person name="Bujdoso N."/>
            <person name="Piofczyk T."/>
            <person name="de Lorenzo L."/>
            <person name="Barrero-Sicilia C."/>
            <person name="Mateos I."/>
            <person name="Piednoel M."/>
            <person name="Hagmann J."/>
            <person name="Chen-Min-Tao R."/>
            <person name="Iglesias-Fernandez R."/>
            <person name="Schuster S.C."/>
            <person name="Alonso-Blanco C."/>
            <person name="Roudier F."/>
            <person name="Carbonero P."/>
            <person name="Paz-Ares J."/>
            <person name="Davis S.J."/>
            <person name="Pecinka A."/>
            <person name="Quesneville H."/>
            <person name="Colot V."/>
            <person name="Lysak M.A."/>
            <person name="Weigel D."/>
            <person name="Coupland G."/>
            <person name="Schneeberger K."/>
        </authorList>
    </citation>
    <scope>NUCLEOTIDE SEQUENCE [LARGE SCALE GENOMIC DNA]</scope>
    <source>
        <strain evidence="12">cv. Pajares</strain>
    </source>
</reference>
<dbReference type="AlphaFoldDB" id="A0A087GM78"/>
<proteinExistence type="inferred from homology"/>
<evidence type="ECO:0000256" key="3">
    <source>
        <dbReference type="ARBA" id="ARBA00022527"/>
    </source>
</evidence>
<dbReference type="InterPro" id="IPR008266">
    <property type="entry name" value="Tyr_kinase_AS"/>
</dbReference>
<gene>
    <name evidence="11" type="ordered locus">AALP_Aa6g053200</name>
</gene>
<dbReference type="Pfam" id="PF00069">
    <property type="entry name" value="Pkinase"/>
    <property type="match status" value="1"/>
</dbReference>
<dbReference type="FunFam" id="1.10.510.10:FF:000571">
    <property type="entry name" value="Maternal embryonic leucine zipper kinase"/>
    <property type="match status" value="1"/>
</dbReference>
<keyword evidence="6" id="KW-0418">Kinase</keyword>
<dbReference type="GO" id="GO:0004674">
    <property type="term" value="F:protein serine/threonine kinase activity"/>
    <property type="evidence" value="ECO:0007669"/>
    <property type="project" value="UniProtKB-KW"/>
</dbReference>
<name>A0A087GM78_ARAAL</name>
<dbReference type="Proteomes" id="UP000029120">
    <property type="component" value="Chromosome 6"/>
</dbReference>
<evidence type="ECO:0000313" key="12">
    <source>
        <dbReference type="Proteomes" id="UP000029120"/>
    </source>
</evidence>
<dbReference type="Gene3D" id="1.10.510.10">
    <property type="entry name" value="Transferase(Phosphotransferase) domain 1"/>
    <property type="match status" value="1"/>
</dbReference>
<evidence type="ECO:0000256" key="9">
    <source>
        <dbReference type="PROSITE-ProRule" id="PRU10141"/>
    </source>
</evidence>
<accession>A0A087GM78</accession>
<dbReference type="eggNOG" id="KOG0032">
    <property type="taxonomic scope" value="Eukaryota"/>
</dbReference>
<dbReference type="PROSITE" id="PS00107">
    <property type="entry name" value="PROTEIN_KINASE_ATP"/>
    <property type="match status" value="1"/>
</dbReference>
<evidence type="ECO:0000256" key="4">
    <source>
        <dbReference type="ARBA" id="ARBA00022679"/>
    </source>
</evidence>
<organism evidence="11 12">
    <name type="scientific">Arabis alpina</name>
    <name type="common">Alpine rock-cress</name>
    <dbReference type="NCBI Taxonomy" id="50452"/>
    <lineage>
        <taxon>Eukaryota</taxon>
        <taxon>Viridiplantae</taxon>
        <taxon>Streptophyta</taxon>
        <taxon>Embryophyta</taxon>
        <taxon>Tracheophyta</taxon>
        <taxon>Spermatophyta</taxon>
        <taxon>Magnoliopsida</taxon>
        <taxon>eudicotyledons</taxon>
        <taxon>Gunneridae</taxon>
        <taxon>Pentapetalae</taxon>
        <taxon>rosids</taxon>
        <taxon>malvids</taxon>
        <taxon>Brassicales</taxon>
        <taxon>Brassicaceae</taxon>
        <taxon>Arabideae</taxon>
        <taxon>Arabis</taxon>
    </lineage>
</organism>
<evidence type="ECO:0000256" key="8">
    <source>
        <dbReference type="ARBA" id="ARBA00058225"/>
    </source>
</evidence>
<evidence type="ECO:0000313" key="11">
    <source>
        <dbReference type="EMBL" id="KFK30980.1"/>
    </source>
</evidence>